<accession>A0AAV8PQ01</accession>
<organism evidence="1 2">
    <name type="scientific">Ensete ventricosum</name>
    <name type="common">Abyssinian banana</name>
    <name type="synonym">Musa ensete</name>
    <dbReference type="NCBI Taxonomy" id="4639"/>
    <lineage>
        <taxon>Eukaryota</taxon>
        <taxon>Viridiplantae</taxon>
        <taxon>Streptophyta</taxon>
        <taxon>Embryophyta</taxon>
        <taxon>Tracheophyta</taxon>
        <taxon>Spermatophyta</taxon>
        <taxon>Magnoliopsida</taxon>
        <taxon>Liliopsida</taxon>
        <taxon>Zingiberales</taxon>
        <taxon>Musaceae</taxon>
        <taxon>Ensete</taxon>
    </lineage>
</organism>
<evidence type="ECO:0000313" key="1">
    <source>
        <dbReference type="EMBL" id="KAJ8459725.1"/>
    </source>
</evidence>
<name>A0AAV8PQ01_ENSVE</name>
<proteinExistence type="predicted"/>
<reference evidence="1 2" key="1">
    <citation type="submission" date="2022-12" db="EMBL/GenBank/DDBJ databases">
        <title>Chromosome-scale assembly of the Ensete ventricosum genome.</title>
        <authorList>
            <person name="Dussert Y."/>
            <person name="Stocks J."/>
            <person name="Wendawek A."/>
            <person name="Woldeyes F."/>
            <person name="Nichols R.A."/>
            <person name="Borrell J.S."/>
        </authorList>
    </citation>
    <scope>NUCLEOTIDE SEQUENCE [LARGE SCALE GENOMIC DNA]</scope>
    <source>
        <strain evidence="2">cv. Maze</strain>
        <tissue evidence="1">Seeds</tissue>
    </source>
</reference>
<dbReference type="EMBL" id="JAQQAF010000009">
    <property type="protein sequence ID" value="KAJ8459725.1"/>
    <property type="molecule type" value="Genomic_DNA"/>
</dbReference>
<evidence type="ECO:0000313" key="2">
    <source>
        <dbReference type="Proteomes" id="UP001222027"/>
    </source>
</evidence>
<gene>
    <name evidence="1" type="ORF">OPV22_032651</name>
</gene>
<dbReference type="AlphaFoldDB" id="A0AAV8PQ01"/>
<keyword evidence="2" id="KW-1185">Reference proteome</keyword>
<comment type="caution">
    <text evidence="1">The sequence shown here is derived from an EMBL/GenBank/DDBJ whole genome shotgun (WGS) entry which is preliminary data.</text>
</comment>
<protein>
    <submittedName>
        <fullName evidence="1">Uncharacterized protein</fullName>
    </submittedName>
</protein>
<sequence>MKLSNAQRFAQSFNKLSCPQVSGMQTRPAISTLCRLSLSRPQSSRLFLAFYEAASRGPPLPSSDGDVEAGLTSWSLGDAIIKPWPAGGVRGTEEEHASASQLLWGISFPLASSIEWCSCCS</sequence>
<dbReference type="Proteomes" id="UP001222027">
    <property type="component" value="Unassembled WGS sequence"/>
</dbReference>